<name>A0A084GNH4_METID</name>
<dbReference type="AlphaFoldDB" id="A0A084GNH4"/>
<dbReference type="PANTHER" id="PTHR41324">
    <property type="entry name" value="MEMBRANE PROTEIN-RELATED"/>
    <property type="match status" value="1"/>
</dbReference>
<feature type="transmembrane region" description="Helical" evidence="1">
    <location>
        <begin position="57"/>
        <end position="87"/>
    </location>
</feature>
<keyword evidence="1" id="KW-0812">Transmembrane</keyword>
<dbReference type="STRING" id="246786.GS18_0215810"/>
<sequence length="309" mass="34531">MKRVNVLTEGAILLALFAVLTFMTLYLPLFGAILMFFMPLPFILYTVRHGLKPAGILTAASCAVPLLIGSLFALPLTLIFSISGIVMGHFYRKKQTAGALIAGTLSFLLSFVVLYAASVAFFQVDPVKEMTAAMDETFEMARSMMAAVGQEANEDAIQQLEEQMKLIGYLIPSVLLSSAFIFTLLSHAAAIPVMKRLNVQMAKIKHFREWKLPSSIVWYYLGVSFLMFFDLQEGSFLFIAAVNLLFMLQMLLVIQGFSFIWFYSYVKNYSKAIPIVAVIVSLIVPILMYLVRILGIIDLAFNLRGRVKK</sequence>
<dbReference type="Pfam" id="PF09991">
    <property type="entry name" value="DUF2232"/>
    <property type="match status" value="1"/>
</dbReference>
<feature type="transmembrane region" description="Helical" evidence="1">
    <location>
        <begin position="12"/>
        <end position="37"/>
    </location>
</feature>
<organism evidence="2 3">
    <name type="scientific">Metabacillus indicus</name>
    <name type="common">Bacillus indicus</name>
    <dbReference type="NCBI Taxonomy" id="246786"/>
    <lineage>
        <taxon>Bacteria</taxon>
        <taxon>Bacillati</taxon>
        <taxon>Bacillota</taxon>
        <taxon>Bacilli</taxon>
        <taxon>Bacillales</taxon>
        <taxon>Bacillaceae</taxon>
        <taxon>Metabacillus</taxon>
    </lineage>
</organism>
<proteinExistence type="predicted"/>
<keyword evidence="1" id="KW-1133">Transmembrane helix</keyword>
<accession>A0A084GNH4</accession>
<dbReference type="RefSeq" id="WP_029282952.1">
    <property type="nucleotide sequence ID" value="NZ_CANLZQ010000003.1"/>
</dbReference>
<evidence type="ECO:0008006" key="4">
    <source>
        <dbReference type="Google" id="ProtNLM"/>
    </source>
</evidence>
<feature type="transmembrane region" description="Helical" evidence="1">
    <location>
        <begin position="235"/>
        <end position="263"/>
    </location>
</feature>
<feature type="transmembrane region" description="Helical" evidence="1">
    <location>
        <begin position="275"/>
        <end position="297"/>
    </location>
</feature>
<reference evidence="2 3" key="1">
    <citation type="journal article" date="2005" name="Int. J. Syst. Evol. Microbiol.">
        <title>Bacillus cibi sp. nov., isolated from jeotgal, a traditional Korean fermented seafood.</title>
        <authorList>
            <person name="Yoon J.H."/>
            <person name="Lee C.H."/>
            <person name="Oh T.K."/>
        </authorList>
    </citation>
    <scope>NUCLEOTIDE SEQUENCE [LARGE SCALE GENOMIC DNA]</scope>
    <source>
        <strain evidence="2 3">DSM 16189</strain>
    </source>
</reference>
<evidence type="ECO:0000313" key="2">
    <source>
        <dbReference type="EMBL" id="KEZ48886.1"/>
    </source>
</evidence>
<protein>
    <recommendedName>
        <fullName evidence="4">DUF2232 domain-containing protein</fullName>
    </recommendedName>
</protein>
<evidence type="ECO:0000256" key="1">
    <source>
        <dbReference type="SAM" id="Phobius"/>
    </source>
</evidence>
<feature type="transmembrane region" description="Helical" evidence="1">
    <location>
        <begin position="99"/>
        <end position="122"/>
    </location>
</feature>
<comment type="caution">
    <text evidence="2">The sequence shown here is derived from an EMBL/GenBank/DDBJ whole genome shotgun (WGS) entry which is preliminary data.</text>
</comment>
<dbReference type="InterPro" id="IPR018710">
    <property type="entry name" value="DUF2232"/>
</dbReference>
<keyword evidence="1" id="KW-0472">Membrane</keyword>
<evidence type="ECO:0000313" key="3">
    <source>
        <dbReference type="Proteomes" id="UP000028549"/>
    </source>
</evidence>
<gene>
    <name evidence="2" type="ORF">GS18_0215810</name>
</gene>
<dbReference type="PANTHER" id="PTHR41324:SF1">
    <property type="entry name" value="DUF2232 DOMAIN-CONTAINING PROTEIN"/>
    <property type="match status" value="1"/>
</dbReference>
<keyword evidence="3" id="KW-1185">Reference proteome</keyword>
<feature type="transmembrane region" description="Helical" evidence="1">
    <location>
        <begin position="169"/>
        <end position="191"/>
    </location>
</feature>
<dbReference type="Proteomes" id="UP000028549">
    <property type="component" value="Unassembled WGS sequence"/>
</dbReference>
<dbReference type="EMBL" id="JNVC02000013">
    <property type="protein sequence ID" value="KEZ48886.1"/>
    <property type="molecule type" value="Genomic_DNA"/>
</dbReference>
<feature type="transmembrane region" description="Helical" evidence="1">
    <location>
        <begin position="212"/>
        <end position="229"/>
    </location>
</feature>
<dbReference type="OrthoDB" id="2987886at2"/>